<feature type="region of interest" description="Disordered" evidence="5">
    <location>
        <begin position="71"/>
        <end position="91"/>
    </location>
</feature>
<keyword evidence="2 6" id="KW-0812">Transmembrane</keyword>
<dbReference type="KEGG" id="clud:118352556"/>
<evidence type="ECO:0000256" key="2">
    <source>
        <dbReference type="ARBA" id="ARBA00022692"/>
    </source>
</evidence>
<dbReference type="CTD" id="113523638"/>
<feature type="compositionally biased region" description="Basic and acidic residues" evidence="5">
    <location>
        <begin position="71"/>
        <end position="80"/>
    </location>
</feature>
<dbReference type="AlphaFoldDB" id="A0A8C0JIQ6"/>
<accession>A0A8C0JIQ6</accession>
<gene>
    <name evidence="7" type="primary">SMIM41</name>
</gene>
<keyword evidence="8" id="KW-1185">Reference proteome</keyword>
<evidence type="ECO:0000313" key="7">
    <source>
        <dbReference type="Ensembl" id="ENSCAFP00020001344.1"/>
    </source>
</evidence>
<reference evidence="7" key="1">
    <citation type="submission" date="2025-08" db="UniProtKB">
        <authorList>
            <consortium name="Ensembl"/>
        </authorList>
    </citation>
    <scope>IDENTIFICATION</scope>
</reference>
<name>A0A8C0JIQ6_CANLU</name>
<evidence type="ECO:0000256" key="1">
    <source>
        <dbReference type="ARBA" id="ARBA00004167"/>
    </source>
</evidence>
<keyword evidence="4 6" id="KW-0472">Membrane</keyword>
<evidence type="ECO:0000256" key="3">
    <source>
        <dbReference type="ARBA" id="ARBA00022989"/>
    </source>
</evidence>
<dbReference type="GeneID" id="118352556"/>
<evidence type="ECO:0000256" key="4">
    <source>
        <dbReference type="ARBA" id="ARBA00023136"/>
    </source>
</evidence>
<evidence type="ECO:0000256" key="5">
    <source>
        <dbReference type="SAM" id="MobiDB-lite"/>
    </source>
</evidence>
<feature type="transmembrane region" description="Helical" evidence="6">
    <location>
        <begin position="37"/>
        <end position="60"/>
    </location>
</feature>
<dbReference type="PANTHER" id="PTHR28649">
    <property type="entry name" value="PROTEIN REPRIMO-RELATED"/>
    <property type="match status" value="1"/>
</dbReference>
<keyword evidence="3 6" id="KW-1133">Transmembrane helix</keyword>
<organism evidence="7 8">
    <name type="scientific">Canis lupus dingo</name>
    <name type="common">dingo</name>
    <dbReference type="NCBI Taxonomy" id="286419"/>
    <lineage>
        <taxon>Eukaryota</taxon>
        <taxon>Metazoa</taxon>
        <taxon>Chordata</taxon>
        <taxon>Craniata</taxon>
        <taxon>Vertebrata</taxon>
        <taxon>Euteleostomi</taxon>
        <taxon>Mammalia</taxon>
        <taxon>Eutheria</taxon>
        <taxon>Laurasiatheria</taxon>
        <taxon>Carnivora</taxon>
        <taxon>Caniformia</taxon>
        <taxon>Canidae</taxon>
        <taxon>Canis</taxon>
    </lineage>
</organism>
<comment type="subcellular location">
    <subcellularLocation>
        <location evidence="1">Membrane</location>
        <topology evidence="1">Single-pass membrane protein</topology>
    </subcellularLocation>
</comment>
<reference evidence="7" key="2">
    <citation type="submission" date="2025-09" db="UniProtKB">
        <authorList>
            <consortium name="Ensembl"/>
        </authorList>
    </citation>
    <scope>IDENTIFICATION</scope>
</reference>
<dbReference type="InterPro" id="IPR043383">
    <property type="entry name" value="Reprimo_fam"/>
</dbReference>
<dbReference type="Ensembl" id="ENSCAFT00020001587.1">
    <property type="protein sequence ID" value="ENSCAFP00020001344.1"/>
    <property type="gene ID" value="ENSCAFG00020001222.1"/>
</dbReference>
<protein>
    <submittedName>
        <fullName evidence="7">Small integral membrane protein 41</fullName>
    </submittedName>
</protein>
<proteinExistence type="predicted"/>
<dbReference type="GeneTree" id="ENSGT00390000009755"/>
<dbReference type="GO" id="GO:0016020">
    <property type="term" value="C:membrane"/>
    <property type="evidence" value="ECO:0007669"/>
    <property type="project" value="UniProtKB-SubCell"/>
</dbReference>
<dbReference type="RefSeq" id="XP_035563183.1">
    <property type="nucleotide sequence ID" value="XM_035707290.2"/>
</dbReference>
<sequence>MNGSRAGAAAPATWLSSCCNQSGGTPEPPEGPRVVQAAVLGVLSLLVLCGVLFLGGGLLLRAQGLTASLARERRASREAEPGGASGGEDDP</sequence>
<dbReference type="Proteomes" id="UP000694391">
    <property type="component" value="Unplaced"/>
</dbReference>
<evidence type="ECO:0000313" key="8">
    <source>
        <dbReference type="Proteomes" id="UP000694391"/>
    </source>
</evidence>
<dbReference type="PANTHER" id="PTHR28649:SF1">
    <property type="entry name" value="SMALL INTEGRAL MEMBRANE PROTEIN 41"/>
    <property type="match status" value="1"/>
</dbReference>
<dbReference type="PROSITE" id="PS51257">
    <property type="entry name" value="PROKAR_LIPOPROTEIN"/>
    <property type="match status" value="1"/>
</dbReference>
<evidence type="ECO:0000256" key="6">
    <source>
        <dbReference type="SAM" id="Phobius"/>
    </source>
</evidence>